<sequence>MHTRLEPPIDQWPTPTAQRPIWTGHQLTLFHPGILAKYLAAQAVSEPTGIPFAHVAVDQDVYDPLKLTVPRVDGQRLYTQTFQLAPVLPGVPVGMQPPVQSAAMSMTLNAMRRDTALDADRLAEAFASAAQAESLAAQMDQVLRCLLPAYAAGSPPVFASTLLADETEIGNQLLHDAPRCAALYNQAVSAYPGAGMKPMGIEPDRVEVPVWALRWMQPRERVYVDIADSTPIFITEDGEPLTDDVTLAPRALLMTALLRRPDRCGLFIHGTGGWQYDRITEQWWQHWRGETLAPMALATADVRLDFGDLPVNTPDDVERAVWRAHHLPHNLDRELALDHTPAREKRELLDRMHDDRDKQRRRAAFELIHQINGELADQHGQVIAEARRAVETTRLGVANARLAQKRDWSFLLYPPSQLETLRQQIAYPLGQLSSEPGKPG</sequence>
<protein>
    <submittedName>
        <fullName evidence="1">Uncharacterized protein</fullName>
    </submittedName>
</protein>
<evidence type="ECO:0000313" key="2">
    <source>
        <dbReference type="Proteomes" id="UP000541810"/>
    </source>
</evidence>
<comment type="caution">
    <text evidence="1">The sequence shown here is derived from an EMBL/GenBank/DDBJ whole genome shotgun (WGS) entry which is preliminary data.</text>
</comment>
<evidence type="ECO:0000313" key="1">
    <source>
        <dbReference type="EMBL" id="MBB6428797.1"/>
    </source>
</evidence>
<proteinExistence type="predicted"/>
<dbReference type="Proteomes" id="UP000541810">
    <property type="component" value="Unassembled WGS sequence"/>
</dbReference>
<organism evidence="1 2">
    <name type="scientific">Algisphaera agarilytica</name>
    <dbReference type="NCBI Taxonomy" id="1385975"/>
    <lineage>
        <taxon>Bacteria</taxon>
        <taxon>Pseudomonadati</taxon>
        <taxon>Planctomycetota</taxon>
        <taxon>Phycisphaerae</taxon>
        <taxon>Phycisphaerales</taxon>
        <taxon>Phycisphaeraceae</taxon>
        <taxon>Algisphaera</taxon>
    </lineage>
</organism>
<gene>
    <name evidence="1" type="ORF">HNQ40_000603</name>
</gene>
<reference evidence="1 2" key="1">
    <citation type="submission" date="2020-08" db="EMBL/GenBank/DDBJ databases">
        <title>Genomic Encyclopedia of Type Strains, Phase IV (KMG-IV): sequencing the most valuable type-strain genomes for metagenomic binning, comparative biology and taxonomic classification.</title>
        <authorList>
            <person name="Goeker M."/>
        </authorList>
    </citation>
    <scope>NUCLEOTIDE SEQUENCE [LARGE SCALE GENOMIC DNA]</scope>
    <source>
        <strain evidence="1 2">DSM 103725</strain>
    </source>
</reference>
<dbReference type="AlphaFoldDB" id="A0A7X0H4A9"/>
<accession>A0A7X0H4A9</accession>
<keyword evidence="2" id="KW-1185">Reference proteome</keyword>
<dbReference type="RefSeq" id="WP_184676256.1">
    <property type="nucleotide sequence ID" value="NZ_JACHGY010000001.1"/>
</dbReference>
<dbReference type="EMBL" id="JACHGY010000001">
    <property type="protein sequence ID" value="MBB6428797.1"/>
    <property type="molecule type" value="Genomic_DNA"/>
</dbReference>
<name>A0A7X0H4A9_9BACT</name>